<accession>A0ABQ3YJK4</accession>
<keyword evidence="2" id="KW-1185">Reference proteome</keyword>
<sequence>MVGNPNHGRLYYRCLATRDFIRQRQISQPPALYLREDAIIRPVDEFLRKELTGRPRQEFRQ</sequence>
<protein>
    <submittedName>
        <fullName evidence="1">Uncharacterized protein</fullName>
    </submittedName>
</protein>
<evidence type="ECO:0000313" key="2">
    <source>
        <dbReference type="Proteomes" id="UP000609879"/>
    </source>
</evidence>
<organism evidence="1 2">
    <name type="scientific">Paractinoplanes deccanensis</name>
    <dbReference type="NCBI Taxonomy" id="113561"/>
    <lineage>
        <taxon>Bacteria</taxon>
        <taxon>Bacillati</taxon>
        <taxon>Actinomycetota</taxon>
        <taxon>Actinomycetes</taxon>
        <taxon>Micromonosporales</taxon>
        <taxon>Micromonosporaceae</taxon>
        <taxon>Paractinoplanes</taxon>
    </lineage>
</organism>
<dbReference type="Proteomes" id="UP000609879">
    <property type="component" value="Unassembled WGS sequence"/>
</dbReference>
<proteinExistence type="predicted"/>
<reference evidence="1 2" key="1">
    <citation type="submission" date="2021-01" db="EMBL/GenBank/DDBJ databases">
        <title>Whole genome shotgun sequence of Actinoplanes deccanensis NBRC 13994.</title>
        <authorList>
            <person name="Komaki H."/>
            <person name="Tamura T."/>
        </authorList>
    </citation>
    <scope>NUCLEOTIDE SEQUENCE [LARGE SCALE GENOMIC DNA]</scope>
    <source>
        <strain evidence="1 2">NBRC 13994</strain>
    </source>
</reference>
<name>A0ABQ3YJK4_9ACTN</name>
<comment type="caution">
    <text evidence="1">The sequence shown here is derived from an EMBL/GenBank/DDBJ whole genome shotgun (WGS) entry which is preliminary data.</text>
</comment>
<evidence type="ECO:0000313" key="1">
    <source>
        <dbReference type="EMBL" id="GID80184.1"/>
    </source>
</evidence>
<gene>
    <name evidence="1" type="ORF">Ade02nite_88250</name>
</gene>
<dbReference type="EMBL" id="BOMI01000188">
    <property type="protein sequence ID" value="GID80184.1"/>
    <property type="molecule type" value="Genomic_DNA"/>
</dbReference>